<dbReference type="PROSITE" id="PS50262">
    <property type="entry name" value="G_PROTEIN_RECEP_F1_2"/>
    <property type="match status" value="1"/>
</dbReference>
<keyword evidence="12" id="KW-1185">Reference proteome</keyword>
<dbReference type="InterPro" id="IPR000276">
    <property type="entry name" value="GPCR_Rhodpsn"/>
</dbReference>
<gene>
    <name evidence="13" type="primary">LOC106817074</name>
</gene>
<evidence type="ECO:0000256" key="9">
    <source>
        <dbReference type="RuleBase" id="RU000688"/>
    </source>
</evidence>
<evidence type="ECO:0000256" key="4">
    <source>
        <dbReference type="ARBA" id="ARBA00022989"/>
    </source>
</evidence>
<organism evidence="12 13">
    <name type="scientific">Priapulus caudatus</name>
    <name type="common">Priapulid worm</name>
    <dbReference type="NCBI Taxonomy" id="37621"/>
    <lineage>
        <taxon>Eukaryota</taxon>
        <taxon>Metazoa</taxon>
        <taxon>Ecdysozoa</taxon>
        <taxon>Scalidophora</taxon>
        <taxon>Priapulida</taxon>
        <taxon>Priapulimorpha</taxon>
        <taxon>Priapulimorphida</taxon>
        <taxon>Priapulidae</taxon>
        <taxon>Priapulus</taxon>
    </lineage>
</organism>
<keyword evidence="4 10" id="KW-1133">Transmembrane helix</keyword>
<feature type="transmembrane region" description="Helical" evidence="10">
    <location>
        <begin position="206"/>
        <end position="237"/>
    </location>
</feature>
<evidence type="ECO:0000256" key="8">
    <source>
        <dbReference type="ARBA" id="ARBA00023224"/>
    </source>
</evidence>
<evidence type="ECO:0000256" key="6">
    <source>
        <dbReference type="ARBA" id="ARBA00023136"/>
    </source>
</evidence>
<evidence type="ECO:0000313" key="13">
    <source>
        <dbReference type="RefSeq" id="XP_014677207.1"/>
    </source>
</evidence>
<feature type="transmembrane region" description="Helical" evidence="10">
    <location>
        <begin position="165"/>
        <end position="186"/>
    </location>
</feature>
<feature type="domain" description="G-protein coupled receptors family 1 profile" evidence="11">
    <location>
        <begin position="66"/>
        <end position="331"/>
    </location>
</feature>
<dbReference type="InterPro" id="IPR017452">
    <property type="entry name" value="GPCR_Rhodpsn_7TM"/>
</dbReference>
<dbReference type="PRINTS" id="PR01012">
    <property type="entry name" value="NRPEPTIDEYR"/>
</dbReference>
<evidence type="ECO:0000256" key="3">
    <source>
        <dbReference type="ARBA" id="ARBA00022692"/>
    </source>
</evidence>
<dbReference type="GeneID" id="106817074"/>
<dbReference type="PRINTS" id="PR00237">
    <property type="entry name" value="GPCRRHODOPSN"/>
</dbReference>
<feature type="transmembrane region" description="Helical" evidence="10">
    <location>
        <begin position="273"/>
        <end position="298"/>
    </location>
</feature>
<dbReference type="PANTHER" id="PTHR24235:SF30">
    <property type="entry name" value="NEUROPEPTIDE F RECEPTOR"/>
    <property type="match status" value="1"/>
</dbReference>
<accession>A0ABM1EYD6</accession>
<dbReference type="InterPro" id="IPR000611">
    <property type="entry name" value="NPY_rcpt"/>
</dbReference>
<evidence type="ECO:0000256" key="2">
    <source>
        <dbReference type="ARBA" id="ARBA00010663"/>
    </source>
</evidence>
<dbReference type="Gene3D" id="1.20.1070.10">
    <property type="entry name" value="Rhodopsin 7-helix transmembrane proteins"/>
    <property type="match status" value="1"/>
</dbReference>
<evidence type="ECO:0000313" key="12">
    <source>
        <dbReference type="Proteomes" id="UP000695022"/>
    </source>
</evidence>
<dbReference type="Proteomes" id="UP000695022">
    <property type="component" value="Unplaced"/>
</dbReference>
<name>A0ABM1EYD6_PRICU</name>
<evidence type="ECO:0000256" key="10">
    <source>
        <dbReference type="SAM" id="Phobius"/>
    </source>
</evidence>
<evidence type="ECO:0000256" key="5">
    <source>
        <dbReference type="ARBA" id="ARBA00023040"/>
    </source>
</evidence>
<evidence type="ECO:0000256" key="1">
    <source>
        <dbReference type="ARBA" id="ARBA00004141"/>
    </source>
</evidence>
<sequence length="409" mass="46747">MDIEKMESKFRLMLNLLKNITGNDKERMSHYLSEFVEKQGMSTFDVVTQNILISMFCVLISIGSFGNSLVCIAVIRKPQMRTARNVFIVNLALSDLTLCLFTMPFTLAGVIRKDWNFGMFMCKLVRAFQATNVFVSTMSITAIALDRYQVIIYPTKENMQKVGSVLILGGIWLVAFLMATPMFIYHDAIDLIPPDYGITLKVCAEVWPIAIGGFIYTVMTMLFQYVLPIVIVSAAYARICRKLEYRMVSHASATKDQRRRQQDERRKRKTNQLLIAIAVVFVISWLPINIFNLYMFYMGSHSKITSEQEYIIFAVCYMMAMSSACSNPLLYGWLNDNFRKEFNDLLCQNRCIGAIKRFTARPERNSVPMVIYTKTQQSEVERKNSQNNVHVPEASAATQVEHMALSVGP</sequence>
<keyword evidence="3 9" id="KW-0812">Transmembrane</keyword>
<feature type="transmembrane region" description="Helical" evidence="10">
    <location>
        <begin position="127"/>
        <end position="145"/>
    </location>
</feature>
<feature type="transmembrane region" description="Helical" evidence="10">
    <location>
        <begin position="87"/>
        <end position="107"/>
    </location>
</feature>
<keyword evidence="6 10" id="KW-0472">Membrane</keyword>
<proteinExistence type="inferred from homology"/>
<evidence type="ECO:0000259" key="11">
    <source>
        <dbReference type="PROSITE" id="PS50262"/>
    </source>
</evidence>
<keyword evidence="7 9" id="KW-0675">Receptor</keyword>
<feature type="transmembrane region" description="Helical" evidence="10">
    <location>
        <begin position="310"/>
        <end position="334"/>
    </location>
</feature>
<dbReference type="SUPFAM" id="SSF81321">
    <property type="entry name" value="Family A G protein-coupled receptor-like"/>
    <property type="match status" value="1"/>
</dbReference>
<keyword evidence="8 9" id="KW-0807">Transducer</keyword>
<dbReference type="CDD" id="cd15203">
    <property type="entry name" value="7tmA_NPYR-like"/>
    <property type="match status" value="1"/>
</dbReference>
<comment type="similarity">
    <text evidence="2 9">Belongs to the G-protein coupled receptor 1 family.</text>
</comment>
<comment type="subcellular location">
    <subcellularLocation>
        <location evidence="1">Membrane</location>
        <topology evidence="1">Multi-pass membrane protein</topology>
    </subcellularLocation>
</comment>
<protein>
    <submittedName>
        <fullName evidence="13">Neuropeptide F receptor-like</fullName>
    </submittedName>
</protein>
<dbReference type="PANTHER" id="PTHR24235">
    <property type="entry name" value="NEUROPEPTIDE Y RECEPTOR"/>
    <property type="match status" value="1"/>
</dbReference>
<dbReference type="SMART" id="SM01381">
    <property type="entry name" value="7TM_GPCR_Srsx"/>
    <property type="match status" value="1"/>
</dbReference>
<dbReference type="Pfam" id="PF00001">
    <property type="entry name" value="7tm_1"/>
    <property type="match status" value="1"/>
</dbReference>
<evidence type="ECO:0000256" key="7">
    <source>
        <dbReference type="ARBA" id="ARBA00023170"/>
    </source>
</evidence>
<keyword evidence="5 9" id="KW-0297">G-protein coupled receptor</keyword>
<dbReference type="RefSeq" id="XP_014677207.1">
    <property type="nucleotide sequence ID" value="XM_014821721.1"/>
</dbReference>
<feature type="transmembrane region" description="Helical" evidence="10">
    <location>
        <begin position="51"/>
        <end position="75"/>
    </location>
</feature>
<reference evidence="13" key="1">
    <citation type="submission" date="2025-08" db="UniProtKB">
        <authorList>
            <consortium name="RefSeq"/>
        </authorList>
    </citation>
    <scope>IDENTIFICATION</scope>
</reference>
<dbReference type="PROSITE" id="PS00237">
    <property type="entry name" value="G_PROTEIN_RECEP_F1_1"/>
    <property type="match status" value="1"/>
</dbReference>